<keyword evidence="3" id="KW-1185">Reference proteome</keyword>
<name>A0ABP5AY21_9ACTN</name>
<evidence type="ECO:0000313" key="3">
    <source>
        <dbReference type="Proteomes" id="UP001501303"/>
    </source>
</evidence>
<organism evidence="2 3">
    <name type="scientific">Streptomyces sodiiphilus</name>
    <dbReference type="NCBI Taxonomy" id="226217"/>
    <lineage>
        <taxon>Bacteria</taxon>
        <taxon>Bacillati</taxon>
        <taxon>Actinomycetota</taxon>
        <taxon>Actinomycetes</taxon>
        <taxon>Kitasatosporales</taxon>
        <taxon>Streptomycetaceae</taxon>
        <taxon>Streptomyces</taxon>
    </lineage>
</organism>
<sequence>MTTSPPRLRETTKAEPLGSFVAGQLTRLCRAVGLGHADAHGYADLLTQSLEHVVERPLDLPPHAPTFLSDDHTPVEFSLSFVPGADPTLRVLLEPGHGAGDLAANGRTGLRVVRAMAQRWGFTTDRLDELEDLFFPPSPQGPLALWLALELRPGGVPKVKVYLNPAASGKDRAARTVREALCRLGHERAFATLPQADGYPFLALDLGDWETPRAKIYLAHQGLSVADSGALSRMDPGPEPHVLQEFLCTAGDLDASPAFRDSARFAGRPVLSCHSFTEAKSGLPSGFTLHFPVRDYASHDGEARARARALLSRYGMDPAPLDRALAGVSGRRLQDGVGLIAYLALVHELGRPPRVTTYISSEAYKVQPPRSQLSIPLPTR</sequence>
<keyword evidence="1" id="KW-0808">Transferase</keyword>
<dbReference type="SFLD" id="SFLDG01162">
    <property type="entry name" value="I"/>
    <property type="match status" value="1"/>
</dbReference>
<evidence type="ECO:0000256" key="1">
    <source>
        <dbReference type="ARBA" id="ARBA00022679"/>
    </source>
</evidence>
<dbReference type="InterPro" id="IPR033964">
    <property type="entry name" value="ABBA"/>
</dbReference>
<evidence type="ECO:0000313" key="2">
    <source>
        <dbReference type="EMBL" id="GAA1925379.1"/>
    </source>
</evidence>
<dbReference type="Proteomes" id="UP001501303">
    <property type="component" value="Unassembled WGS sequence"/>
</dbReference>
<comment type="caution">
    <text evidence="2">The sequence shown here is derived from an EMBL/GenBank/DDBJ whole genome shotgun (WGS) entry which is preliminary data.</text>
</comment>
<protein>
    <submittedName>
        <fullName evidence="2">DMATS family aromatic prenyltransferase</fullName>
    </submittedName>
</protein>
<gene>
    <name evidence="2" type="ORF">GCM10009716_37070</name>
</gene>
<dbReference type="SFLD" id="SFLDS00036">
    <property type="entry name" value="Aromatic_Prenyltransferase"/>
    <property type="match status" value="1"/>
</dbReference>
<dbReference type="InterPro" id="IPR017795">
    <property type="entry name" value="ABBA_NscD-like"/>
</dbReference>
<proteinExistence type="predicted"/>
<dbReference type="EMBL" id="BAAAMJ010000042">
    <property type="protein sequence ID" value="GAA1925379.1"/>
    <property type="molecule type" value="Genomic_DNA"/>
</dbReference>
<reference evidence="3" key="1">
    <citation type="journal article" date="2019" name="Int. J. Syst. Evol. Microbiol.">
        <title>The Global Catalogue of Microorganisms (GCM) 10K type strain sequencing project: providing services to taxonomists for standard genome sequencing and annotation.</title>
        <authorList>
            <consortium name="The Broad Institute Genomics Platform"/>
            <consortium name="The Broad Institute Genome Sequencing Center for Infectious Disease"/>
            <person name="Wu L."/>
            <person name="Ma J."/>
        </authorList>
    </citation>
    <scope>NUCLEOTIDE SEQUENCE [LARGE SCALE GENOMIC DNA]</scope>
    <source>
        <strain evidence="3">JCM 13581</strain>
    </source>
</reference>
<accession>A0ABP5AY21</accession>
<dbReference type="Pfam" id="PF11991">
    <property type="entry name" value="Trp_DMAT"/>
    <property type="match status" value="1"/>
</dbReference>